<name>A0ABT2CVG7_9BURK</name>
<evidence type="ECO:0000313" key="3">
    <source>
        <dbReference type="Proteomes" id="UP001204621"/>
    </source>
</evidence>
<dbReference type="RefSeq" id="WP_258811151.1">
    <property type="nucleotide sequence ID" value="NZ_JANUGU010000002.1"/>
</dbReference>
<sequence>MKRFLFVLFLTVSGSAAADVLSEANQLLAKGSYGEAFPVFQMLANTGNPEAKLRLGQMYWYGKGLPADRAKADKLFAEAAAAGNAEAKDALSLSSRREAHAAEIGKWAAYDGADLTSGKYACAEPAIGELSKTNAEIKATTEGYKAWSACYNGFVADLQGPLAPAKRIPADLFALMSEAEQDDAMAHIAKSTGAAASKAGASAKTVIARYDSWEKATAAYAKEHNDKVAASQKASKQQIETEQRIYGEQKGLYSILPASMRK</sequence>
<comment type="caution">
    <text evidence="2">The sequence shown here is derived from an EMBL/GenBank/DDBJ whole genome shotgun (WGS) entry which is preliminary data.</text>
</comment>
<keyword evidence="1" id="KW-0732">Signal</keyword>
<evidence type="ECO:0000313" key="2">
    <source>
        <dbReference type="EMBL" id="MCS0657957.1"/>
    </source>
</evidence>
<dbReference type="Gene3D" id="1.25.40.10">
    <property type="entry name" value="Tetratricopeptide repeat domain"/>
    <property type="match status" value="1"/>
</dbReference>
<dbReference type="InterPro" id="IPR006597">
    <property type="entry name" value="Sel1-like"/>
</dbReference>
<dbReference type="Proteomes" id="UP001204621">
    <property type="component" value="Unassembled WGS sequence"/>
</dbReference>
<protein>
    <submittedName>
        <fullName evidence="2">Sel1 repeat family protein</fullName>
    </submittedName>
</protein>
<organism evidence="2 3">
    <name type="scientific">Massilia terrae</name>
    <dbReference type="NCBI Taxonomy" id="1811224"/>
    <lineage>
        <taxon>Bacteria</taxon>
        <taxon>Pseudomonadati</taxon>
        <taxon>Pseudomonadota</taxon>
        <taxon>Betaproteobacteria</taxon>
        <taxon>Burkholderiales</taxon>
        <taxon>Oxalobacteraceae</taxon>
        <taxon>Telluria group</taxon>
        <taxon>Massilia</taxon>
    </lineage>
</organism>
<gene>
    <name evidence="2" type="ORF">NX778_07770</name>
</gene>
<dbReference type="InterPro" id="IPR011990">
    <property type="entry name" value="TPR-like_helical_dom_sf"/>
</dbReference>
<dbReference type="SUPFAM" id="SSF81901">
    <property type="entry name" value="HCP-like"/>
    <property type="match status" value="1"/>
</dbReference>
<keyword evidence="3" id="KW-1185">Reference proteome</keyword>
<feature type="chain" id="PRO_5046388736" evidence="1">
    <location>
        <begin position="19"/>
        <end position="262"/>
    </location>
</feature>
<dbReference type="SMART" id="SM00671">
    <property type="entry name" value="SEL1"/>
    <property type="match status" value="1"/>
</dbReference>
<reference evidence="2 3" key="1">
    <citation type="submission" date="2022-08" db="EMBL/GenBank/DDBJ databases">
        <title>Reclassification of Massilia species as members of the genera Telluria, Duganella, Pseudoduganella, Mokoshia gen. nov. and Zemynaea gen. nov. using orthogonal and non-orthogonal genome-based approaches.</title>
        <authorList>
            <person name="Bowman J.P."/>
        </authorList>
    </citation>
    <scope>NUCLEOTIDE SEQUENCE [LARGE SCALE GENOMIC DNA]</scope>
    <source>
        <strain evidence="2 3">JCM 31606</strain>
    </source>
</reference>
<accession>A0ABT2CVG7</accession>
<proteinExistence type="predicted"/>
<evidence type="ECO:0000256" key="1">
    <source>
        <dbReference type="SAM" id="SignalP"/>
    </source>
</evidence>
<feature type="signal peptide" evidence="1">
    <location>
        <begin position="1"/>
        <end position="18"/>
    </location>
</feature>
<dbReference type="EMBL" id="JANUGU010000002">
    <property type="protein sequence ID" value="MCS0657957.1"/>
    <property type="molecule type" value="Genomic_DNA"/>
</dbReference>